<name>A0ACC2KPQ8_PERAE</name>
<reference evidence="1 2" key="1">
    <citation type="journal article" date="2022" name="Hortic Res">
        <title>A haplotype resolved chromosomal level avocado genome allows analysis of novel avocado genes.</title>
        <authorList>
            <person name="Nath O."/>
            <person name="Fletcher S.J."/>
            <person name="Hayward A."/>
            <person name="Shaw L.M."/>
            <person name="Masouleh A.K."/>
            <person name="Furtado A."/>
            <person name="Henry R.J."/>
            <person name="Mitter N."/>
        </authorList>
    </citation>
    <scope>NUCLEOTIDE SEQUENCE [LARGE SCALE GENOMIC DNA]</scope>
    <source>
        <strain evidence="2">cv. Hass</strain>
    </source>
</reference>
<sequence>MSLAAAAAAVSCIPTFKSSSCLTCLLKSPKPISFHKFPTTKSVVEGVFLSRISMFGKIRGFESKPMTEMSTAAAFRSSDGDEDGGYLETQTILRSGSSEIGREVELGGLQSAMNQSSKWLVSALFGAFIIWKHDAEAMWAAMGAVTNSYLSITLKRILNQQRPVPTLKSDPGMPSSHAQSIFYIVVFAMVSLVEWLGINAFTLSAGACLFICGSYFSWLRVSQQLHTINQVVIGAILGSIFSIVWFWSWDAFVSAAFTSYLWVQIVVILCSTCFCLAFLVYVIKNWLVEDD</sequence>
<protein>
    <submittedName>
        <fullName evidence="1">Uncharacterized protein</fullName>
    </submittedName>
</protein>
<accession>A0ACC2KPQ8</accession>
<proteinExistence type="predicted"/>
<comment type="caution">
    <text evidence="1">The sequence shown here is derived from an EMBL/GenBank/DDBJ whole genome shotgun (WGS) entry which is preliminary data.</text>
</comment>
<dbReference type="EMBL" id="CM056818">
    <property type="protein sequence ID" value="KAJ8623127.1"/>
    <property type="molecule type" value="Genomic_DNA"/>
</dbReference>
<keyword evidence="2" id="KW-1185">Reference proteome</keyword>
<dbReference type="Proteomes" id="UP001234297">
    <property type="component" value="Chromosome 10"/>
</dbReference>
<evidence type="ECO:0000313" key="2">
    <source>
        <dbReference type="Proteomes" id="UP001234297"/>
    </source>
</evidence>
<organism evidence="1 2">
    <name type="scientific">Persea americana</name>
    <name type="common">Avocado</name>
    <dbReference type="NCBI Taxonomy" id="3435"/>
    <lineage>
        <taxon>Eukaryota</taxon>
        <taxon>Viridiplantae</taxon>
        <taxon>Streptophyta</taxon>
        <taxon>Embryophyta</taxon>
        <taxon>Tracheophyta</taxon>
        <taxon>Spermatophyta</taxon>
        <taxon>Magnoliopsida</taxon>
        <taxon>Magnoliidae</taxon>
        <taxon>Laurales</taxon>
        <taxon>Lauraceae</taxon>
        <taxon>Persea</taxon>
    </lineage>
</organism>
<evidence type="ECO:0000313" key="1">
    <source>
        <dbReference type="EMBL" id="KAJ8623127.1"/>
    </source>
</evidence>
<gene>
    <name evidence="1" type="ORF">MRB53_031656</name>
</gene>